<evidence type="ECO:0008006" key="4">
    <source>
        <dbReference type="Google" id="ProtNLM"/>
    </source>
</evidence>
<reference evidence="2 3" key="1">
    <citation type="submission" date="2011-05" db="EMBL/GenBank/DDBJ databases">
        <title>Whole genome sequence of Microlunatus phosphovorus NM-1.</title>
        <authorList>
            <person name="Hosoyama A."/>
            <person name="Sasaki K."/>
            <person name="Harada T."/>
            <person name="Igarashi R."/>
            <person name="Kawakoshi A."/>
            <person name="Sasagawa M."/>
            <person name="Fukada J."/>
            <person name="Nakamura S."/>
            <person name="Katano Y."/>
            <person name="Hanada S."/>
            <person name="Kamagata Y."/>
            <person name="Nakamura N."/>
            <person name="Yamazaki S."/>
            <person name="Fujita N."/>
        </authorList>
    </citation>
    <scope>NUCLEOTIDE SEQUENCE [LARGE SCALE GENOMIC DNA]</scope>
    <source>
        <strain evidence="3">ATCC 700054 / DSM 10555 / JCM 9379 / NBRC 101784 / NCIMB 13414 / VKM Ac-1990 / NM-1</strain>
    </source>
</reference>
<dbReference type="OrthoDB" id="3638028at2"/>
<feature type="chain" id="PRO_5038856777" description="Streptomycin 6-kinase" evidence="1">
    <location>
        <begin position="25"/>
        <end position="308"/>
    </location>
</feature>
<proteinExistence type="predicted"/>
<evidence type="ECO:0000313" key="3">
    <source>
        <dbReference type="Proteomes" id="UP000007947"/>
    </source>
</evidence>
<dbReference type="STRING" id="1032480.MLP_17970"/>
<dbReference type="InterPro" id="IPR011009">
    <property type="entry name" value="Kinase-like_dom_sf"/>
</dbReference>
<dbReference type="AlphaFoldDB" id="F5XSD0"/>
<evidence type="ECO:0000256" key="1">
    <source>
        <dbReference type="SAM" id="SignalP"/>
    </source>
</evidence>
<gene>
    <name evidence="2" type="ordered locus">MLP_17970</name>
</gene>
<keyword evidence="1" id="KW-0732">Signal</keyword>
<protein>
    <recommendedName>
        <fullName evidence="4">Streptomycin 6-kinase</fullName>
    </recommendedName>
</protein>
<sequence length="308" mass="33343">MRIRLQPLTRARLAALGAAGVAWAEALPEVLAGLARDWSLELGADLPGGSNSYVVRATTATGSRAVLKVVLDDTGLADQIRVLQVADGRGYARLLRSDLDRRAMLLEELGASLQNRGLPGRDQLAILADTLAIAWQPTGLDRVPPEADKAVGLAHLISEHWEQLDRPCPTEVRDQALRYAEQLADPPAEALVVVHGDPHPGNALAAKRSGRNDQIGYRFVDPDGFVADRAYDLGVTMRDFSAAVLREGRPLVESYAALLAARTGVVAERIWQWAFVERVSTGLYVLGFGAETVARSYLDSAELLLDRP</sequence>
<dbReference type="SUPFAM" id="SSF56112">
    <property type="entry name" value="Protein kinase-like (PK-like)"/>
    <property type="match status" value="1"/>
</dbReference>
<organism evidence="2 3">
    <name type="scientific">Microlunatus phosphovorus (strain ATCC 700054 / DSM 10555 / JCM 9379 / NBRC 101784 / NCIMB 13414 / VKM Ac-1990 / NM-1)</name>
    <dbReference type="NCBI Taxonomy" id="1032480"/>
    <lineage>
        <taxon>Bacteria</taxon>
        <taxon>Bacillati</taxon>
        <taxon>Actinomycetota</taxon>
        <taxon>Actinomycetes</taxon>
        <taxon>Propionibacteriales</taxon>
        <taxon>Propionibacteriaceae</taxon>
        <taxon>Microlunatus</taxon>
    </lineage>
</organism>
<keyword evidence="3" id="KW-1185">Reference proteome</keyword>
<dbReference type="GO" id="GO:0019748">
    <property type="term" value="P:secondary metabolic process"/>
    <property type="evidence" value="ECO:0007669"/>
    <property type="project" value="InterPro"/>
</dbReference>
<dbReference type="KEGG" id="mph:MLP_17970"/>
<dbReference type="GO" id="GO:0016773">
    <property type="term" value="F:phosphotransferase activity, alcohol group as acceptor"/>
    <property type="evidence" value="ECO:0007669"/>
    <property type="project" value="InterPro"/>
</dbReference>
<dbReference type="eggNOG" id="COG3570">
    <property type="taxonomic scope" value="Bacteria"/>
</dbReference>
<dbReference type="InterPro" id="IPR006748">
    <property type="entry name" value="NH2Glyco/OHUrea_AB-resist_kin"/>
</dbReference>
<dbReference type="Gene3D" id="3.90.1200.10">
    <property type="match status" value="1"/>
</dbReference>
<dbReference type="Pfam" id="PF04655">
    <property type="entry name" value="APH_6_hur"/>
    <property type="match status" value="1"/>
</dbReference>
<evidence type="ECO:0000313" key="2">
    <source>
        <dbReference type="EMBL" id="BAK34811.1"/>
    </source>
</evidence>
<name>F5XSD0_MICPN</name>
<feature type="signal peptide" evidence="1">
    <location>
        <begin position="1"/>
        <end position="24"/>
    </location>
</feature>
<accession>F5XSD0</accession>
<dbReference type="EMBL" id="AP012204">
    <property type="protein sequence ID" value="BAK34811.1"/>
    <property type="molecule type" value="Genomic_DNA"/>
</dbReference>
<dbReference type="Proteomes" id="UP000007947">
    <property type="component" value="Chromosome"/>
</dbReference>
<dbReference type="HOGENOM" id="CLU_061172_2_1_11"/>